<keyword evidence="1 5" id="KW-0489">Methyltransferase</keyword>
<evidence type="ECO:0000313" key="6">
    <source>
        <dbReference type="Proteomes" id="UP000196052"/>
    </source>
</evidence>
<keyword evidence="4" id="KW-0680">Restriction system</keyword>
<dbReference type="GO" id="GO:0032259">
    <property type="term" value="P:methylation"/>
    <property type="evidence" value="ECO:0007669"/>
    <property type="project" value="UniProtKB-KW"/>
</dbReference>
<dbReference type="GO" id="GO:0009307">
    <property type="term" value="P:DNA restriction-modification system"/>
    <property type="evidence" value="ECO:0007669"/>
    <property type="project" value="UniProtKB-KW"/>
</dbReference>
<dbReference type="GO" id="GO:0008168">
    <property type="term" value="F:methyltransferase activity"/>
    <property type="evidence" value="ECO:0007669"/>
    <property type="project" value="UniProtKB-KW"/>
</dbReference>
<dbReference type="PROSITE" id="PS00095">
    <property type="entry name" value="C5_MTASE_2"/>
    <property type="match status" value="1"/>
</dbReference>
<dbReference type="Gene3D" id="3.90.120.10">
    <property type="entry name" value="DNA Methylase, subunit A, domain 2"/>
    <property type="match status" value="1"/>
</dbReference>
<dbReference type="InterPro" id="IPR001525">
    <property type="entry name" value="C5_MeTfrase"/>
</dbReference>
<dbReference type="SUPFAM" id="SSF53335">
    <property type="entry name" value="S-adenosyl-L-methionine-dependent methyltransferases"/>
    <property type="match status" value="1"/>
</dbReference>
<evidence type="ECO:0000313" key="5">
    <source>
        <dbReference type="EMBL" id="SCC31528.1"/>
    </source>
</evidence>
<reference evidence="6" key="1">
    <citation type="submission" date="2016-08" db="EMBL/GenBank/DDBJ databases">
        <authorList>
            <person name="Loux V."/>
            <person name="Rue O."/>
        </authorList>
    </citation>
    <scope>NUCLEOTIDE SEQUENCE [LARGE SCALE GENOMIC DNA]</scope>
    <source>
        <strain evidence="6">INRA Bc05-F1</strain>
    </source>
</reference>
<name>A0A1C4DJN3_9BACI</name>
<evidence type="ECO:0000256" key="3">
    <source>
        <dbReference type="ARBA" id="ARBA00022691"/>
    </source>
</evidence>
<evidence type="ECO:0000256" key="2">
    <source>
        <dbReference type="ARBA" id="ARBA00022679"/>
    </source>
</evidence>
<evidence type="ECO:0000256" key="1">
    <source>
        <dbReference type="ARBA" id="ARBA00022603"/>
    </source>
</evidence>
<gene>
    <name evidence="5" type="ORF">BC05F1_02713</name>
</gene>
<sequence>MIHGIDKMVYRVYSQDSISPCLDTMQGGLRQPKIRVNGAKECKLVGMLDVKGYNDFSRRVYDPSGVARTLMASGGSLNDKAGQYVVGEKPYRIRRLTPKECWRLQGFPDWAFQKAQKVNSDSQLYKQSGNSVSVPVIYEIAKRLV</sequence>
<dbReference type="InterPro" id="IPR029063">
    <property type="entry name" value="SAM-dependent_MTases_sf"/>
</dbReference>
<protein>
    <submittedName>
        <fullName evidence="5">Phage-related DNA methylase, C-terminal protein</fullName>
    </submittedName>
</protein>
<keyword evidence="2" id="KW-0808">Transferase</keyword>
<keyword evidence="3" id="KW-0949">S-adenosyl-L-methionine</keyword>
<dbReference type="REBASE" id="177498">
    <property type="entry name" value="M.BceF1ORF2712P"/>
</dbReference>
<accession>A0A1C4DJN3</accession>
<dbReference type="Pfam" id="PF00145">
    <property type="entry name" value="DNA_methylase"/>
    <property type="match status" value="1"/>
</dbReference>
<dbReference type="AlphaFoldDB" id="A0A1C4DJN3"/>
<proteinExistence type="predicted"/>
<evidence type="ECO:0000256" key="4">
    <source>
        <dbReference type="ARBA" id="ARBA00022747"/>
    </source>
</evidence>
<organism evidence="5 6">
    <name type="scientific">Bacillus wiedmannii</name>
    <dbReference type="NCBI Taxonomy" id="1890302"/>
    <lineage>
        <taxon>Bacteria</taxon>
        <taxon>Bacillati</taxon>
        <taxon>Bacillota</taxon>
        <taxon>Bacilli</taxon>
        <taxon>Bacillales</taxon>
        <taxon>Bacillaceae</taxon>
        <taxon>Bacillus</taxon>
        <taxon>Bacillus cereus group</taxon>
    </lineage>
</organism>
<dbReference type="Proteomes" id="UP000196052">
    <property type="component" value="Unassembled WGS sequence"/>
</dbReference>
<dbReference type="EMBL" id="FMBE01000013">
    <property type="protein sequence ID" value="SCC31528.1"/>
    <property type="molecule type" value="Genomic_DNA"/>
</dbReference>
<dbReference type="InterPro" id="IPR031303">
    <property type="entry name" value="C5_meth_CS"/>
</dbReference>